<protein>
    <submittedName>
        <fullName evidence="12">Uncharacterized protein</fullName>
    </submittedName>
</protein>
<dbReference type="GO" id="GO:0022900">
    <property type="term" value="P:electron transport chain"/>
    <property type="evidence" value="ECO:0007669"/>
    <property type="project" value="InterPro"/>
</dbReference>
<comment type="subcellular location">
    <subcellularLocation>
        <location evidence="2">Mitochondrion inner membrane</location>
        <topology evidence="2">Single-pass membrane protein</topology>
        <orientation evidence="2">Matrix side</orientation>
    </subcellularLocation>
</comment>
<accession>A0A369JU80</accession>
<evidence type="ECO:0000256" key="2">
    <source>
        <dbReference type="ARBA" id="ARBA00004298"/>
    </source>
</evidence>
<evidence type="ECO:0000256" key="5">
    <source>
        <dbReference type="ARBA" id="ARBA00022660"/>
    </source>
</evidence>
<dbReference type="EMBL" id="LUEZ02000041">
    <property type="protein sequence ID" value="RDB25338.1"/>
    <property type="molecule type" value="Genomic_DNA"/>
</dbReference>
<gene>
    <name evidence="12" type="ORF">Hypma_007889</name>
</gene>
<comment type="function">
    <text evidence="1">Accessory subunit of the mitochondrial membrane respiratory chain NADH dehydrogenase (Complex I), that is believed not to be involved in catalysis. Complex I functions in the transfer of electrons from NADH to the respiratory chain. The immediate electron acceptor for the enzyme is believed to be ubiquinone.</text>
</comment>
<organism evidence="12 13">
    <name type="scientific">Hypsizygus marmoreus</name>
    <name type="common">White beech mushroom</name>
    <name type="synonym">Agaricus marmoreus</name>
    <dbReference type="NCBI Taxonomy" id="39966"/>
    <lineage>
        <taxon>Eukaryota</taxon>
        <taxon>Fungi</taxon>
        <taxon>Dikarya</taxon>
        <taxon>Basidiomycota</taxon>
        <taxon>Agaricomycotina</taxon>
        <taxon>Agaricomycetes</taxon>
        <taxon>Agaricomycetidae</taxon>
        <taxon>Agaricales</taxon>
        <taxon>Tricholomatineae</taxon>
        <taxon>Lyophyllaceae</taxon>
        <taxon>Hypsizygus</taxon>
    </lineage>
</organism>
<dbReference type="AlphaFoldDB" id="A0A369JU80"/>
<evidence type="ECO:0000313" key="12">
    <source>
        <dbReference type="EMBL" id="RDB25338.1"/>
    </source>
</evidence>
<evidence type="ECO:0000256" key="1">
    <source>
        <dbReference type="ARBA" id="ARBA00003195"/>
    </source>
</evidence>
<evidence type="ECO:0000313" key="13">
    <source>
        <dbReference type="Proteomes" id="UP000076154"/>
    </source>
</evidence>
<keyword evidence="4" id="KW-0813">Transport</keyword>
<keyword evidence="10" id="KW-0496">Mitochondrion</keyword>
<evidence type="ECO:0000256" key="4">
    <source>
        <dbReference type="ARBA" id="ARBA00022448"/>
    </source>
</evidence>
<dbReference type="STRING" id="39966.A0A369JU80"/>
<dbReference type="GO" id="GO:0005743">
    <property type="term" value="C:mitochondrial inner membrane"/>
    <property type="evidence" value="ECO:0007669"/>
    <property type="project" value="UniProtKB-SubCell"/>
</dbReference>
<comment type="similarity">
    <text evidence="3">Belongs to the complex I NDUFB3 subunit family.</text>
</comment>
<keyword evidence="8" id="KW-0249">Electron transport</keyword>
<keyword evidence="5" id="KW-0679">Respiratory chain</keyword>
<keyword evidence="9" id="KW-1133">Transmembrane helix</keyword>
<name>A0A369JU80_HYPMA</name>
<keyword evidence="11" id="KW-0472">Membrane</keyword>
<reference evidence="12" key="1">
    <citation type="submission" date="2018-04" db="EMBL/GenBank/DDBJ databases">
        <title>Whole genome sequencing of Hypsizygus marmoreus.</title>
        <authorList>
            <person name="Choi I.-G."/>
            <person name="Min B."/>
            <person name="Kim J.-G."/>
            <person name="Kim S."/>
            <person name="Oh Y.-L."/>
            <person name="Kong W.-S."/>
            <person name="Park H."/>
            <person name="Jeong J."/>
            <person name="Song E.-S."/>
        </authorList>
    </citation>
    <scope>NUCLEOTIDE SEQUENCE [LARGE SCALE GENOMIC DNA]</scope>
    <source>
        <strain evidence="12">51987-8</strain>
    </source>
</reference>
<comment type="caution">
    <text evidence="12">The sequence shown here is derived from an EMBL/GenBank/DDBJ whole genome shotgun (WGS) entry which is preliminary data.</text>
</comment>
<dbReference type="Pfam" id="PF08122">
    <property type="entry name" value="NDUF_B12"/>
    <property type="match status" value="1"/>
</dbReference>
<proteinExistence type="inferred from homology"/>
<evidence type="ECO:0000256" key="8">
    <source>
        <dbReference type="ARBA" id="ARBA00022982"/>
    </source>
</evidence>
<dbReference type="InParanoid" id="A0A369JU80"/>
<dbReference type="Proteomes" id="UP000076154">
    <property type="component" value="Unassembled WGS sequence"/>
</dbReference>
<sequence length="107" mass="12535">MSNLPLFRDPWAKREAWRKHPVFSNRIMFRNLFPGFEATAEPSLEFNRVRAGGCSLFLPIENFILVLRLSHEPALFLRFPCVRQAWTYIHSTQPISGCMNERRAVPM</sequence>
<keyword evidence="6" id="KW-0812">Transmembrane</keyword>
<evidence type="ECO:0000256" key="9">
    <source>
        <dbReference type="ARBA" id="ARBA00022989"/>
    </source>
</evidence>
<keyword evidence="13" id="KW-1185">Reference proteome</keyword>
<keyword evidence="7" id="KW-0999">Mitochondrion inner membrane</keyword>
<evidence type="ECO:0000256" key="3">
    <source>
        <dbReference type="ARBA" id="ARBA00005667"/>
    </source>
</evidence>
<dbReference type="OrthoDB" id="521512at2759"/>
<dbReference type="InterPro" id="IPR012576">
    <property type="entry name" value="NDUFB3"/>
</dbReference>
<evidence type="ECO:0000256" key="6">
    <source>
        <dbReference type="ARBA" id="ARBA00022692"/>
    </source>
</evidence>
<evidence type="ECO:0000256" key="11">
    <source>
        <dbReference type="ARBA" id="ARBA00023136"/>
    </source>
</evidence>
<evidence type="ECO:0000256" key="10">
    <source>
        <dbReference type="ARBA" id="ARBA00023128"/>
    </source>
</evidence>
<evidence type="ECO:0000256" key="7">
    <source>
        <dbReference type="ARBA" id="ARBA00022792"/>
    </source>
</evidence>